<gene>
    <name evidence="4" type="ORF">METZ01_LOCUS45672</name>
</gene>
<dbReference type="Pfam" id="PF13458">
    <property type="entry name" value="Peripla_BP_6"/>
    <property type="match status" value="1"/>
</dbReference>
<dbReference type="Gene3D" id="1.25.40.10">
    <property type="entry name" value="Tetratricopeptide repeat domain"/>
    <property type="match status" value="1"/>
</dbReference>
<dbReference type="CDD" id="cd06339">
    <property type="entry name" value="PBP1_YraM_LppC_lipoprotein-like"/>
    <property type="match status" value="1"/>
</dbReference>
<feature type="compositionally biased region" description="Low complexity" evidence="2">
    <location>
        <begin position="439"/>
        <end position="448"/>
    </location>
</feature>
<reference evidence="4" key="1">
    <citation type="submission" date="2018-05" db="EMBL/GenBank/DDBJ databases">
        <authorList>
            <person name="Lanie J.A."/>
            <person name="Ng W.-L."/>
            <person name="Kazmierczak K.M."/>
            <person name="Andrzejewski T.M."/>
            <person name="Davidsen T.M."/>
            <person name="Wayne K.J."/>
            <person name="Tettelin H."/>
            <person name="Glass J.I."/>
            <person name="Rusch D."/>
            <person name="Podicherti R."/>
            <person name="Tsui H.-C.T."/>
            <person name="Winkler M.E."/>
        </authorList>
    </citation>
    <scope>NUCLEOTIDE SEQUENCE</scope>
</reference>
<name>A0A381RPD5_9ZZZZ</name>
<feature type="domain" description="Leucine-binding protein" evidence="3">
    <location>
        <begin position="458"/>
        <end position="775"/>
    </location>
</feature>
<sequence>MLIGIVRVFTILLSLLLGIWNFYAASGLAVAQSLLSDRVWLEQRINIFSEKELTEQNSYGRFSGIMHAPLILHQAVARPHAPAKPELLYSMELPPKPSLAQIQTDDLPNKSSISLSSRIFPWVPSMELSTVDTDADSNHQDQKWANSEFTGFSMPVAEIEEMIISDPEAAREKYLEFEDWLKIEDRVRLKVQLLYHLNKWASAEKLAIAFLKERPRSPIIPLIYYYLNKSLHSQNKPLDQDQILRDLALKELSPKPRGDLLLMFSDEAQLKGEILTAIQYRLELLSNSETSEEADLEKIALLLKEVQSLEELRILLENYPGSDWLHEQIFEIEFKLLSKQRRYSEALGLLDQRLNLAREIGNEKQYKRLEKLQRGFITALNVSPGRIGVILPMSSSNVKIVRLVQETLNGLRLALYANKINALNDNPENSTSHEKTVTENSDNSSENELSGQFADSWELVIRDSHLDPQKTRKAIRELVEIERVIAIIGPLARKTSEAAAEEAERLSVPLISLSLTDSIPEHGEYIFRNNQSWKQEVQKLADYATDKLQACRFLILYAQTREGRQKMRYFSNAVQQKECEVVAVEGFKDEGQKSLVNEFDTFTGKIKRIGKTDKSILKELKEKEDPVHNFDAVYVAVGAGGVKNLRLILPYSAVYKMKKTKFLGDSGWNDSALPFSPGVSGVRKPVFADSFFLGSKTREMGQLKRIHEQILYRHQNYIGPSAYTAHAYDTLMILMQLLNDERNQSHRDLKDALINMESFQGVTGNLRFDDMGEAKREIHLLTLHRGKIQPLN</sequence>
<protein>
    <recommendedName>
        <fullName evidence="3">Leucine-binding protein domain-containing protein</fullName>
    </recommendedName>
</protein>
<dbReference type="Gene3D" id="3.40.50.2300">
    <property type="match status" value="2"/>
</dbReference>
<dbReference type="InterPro" id="IPR028082">
    <property type="entry name" value="Peripla_BP_I"/>
</dbReference>
<feature type="region of interest" description="Disordered" evidence="2">
    <location>
        <begin position="424"/>
        <end position="449"/>
    </location>
</feature>
<dbReference type="InterPro" id="IPR051010">
    <property type="entry name" value="BCAA_transport"/>
</dbReference>
<evidence type="ECO:0000259" key="3">
    <source>
        <dbReference type="Pfam" id="PF13458"/>
    </source>
</evidence>
<dbReference type="PANTHER" id="PTHR30483:SF6">
    <property type="entry name" value="PERIPLASMIC BINDING PROTEIN OF ABC TRANSPORTER FOR NATURAL AMINO ACIDS"/>
    <property type="match status" value="1"/>
</dbReference>
<dbReference type="InterPro" id="IPR011990">
    <property type="entry name" value="TPR-like_helical_dom_sf"/>
</dbReference>
<evidence type="ECO:0000256" key="1">
    <source>
        <dbReference type="ARBA" id="ARBA00022729"/>
    </source>
</evidence>
<dbReference type="InterPro" id="IPR028081">
    <property type="entry name" value="Leu-bd"/>
</dbReference>
<organism evidence="4">
    <name type="scientific">marine metagenome</name>
    <dbReference type="NCBI Taxonomy" id="408172"/>
    <lineage>
        <taxon>unclassified sequences</taxon>
        <taxon>metagenomes</taxon>
        <taxon>ecological metagenomes</taxon>
    </lineage>
</organism>
<evidence type="ECO:0000313" key="4">
    <source>
        <dbReference type="EMBL" id="SUZ92818.1"/>
    </source>
</evidence>
<dbReference type="PANTHER" id="PTHR30483">
    <property type="entry name" value="LEUCINE-SPECIFIC-BINDING PROTEIN"/>
    <property type="match status" value="1"/>
</dbReference>
<dbReference type="AlphaFoldDB" id="A0A381RPD5"/>
<keyword evidence="1" id="KW-0732">Signal</keyword>
<dbReference type="SUPFAM" id="SSF53822">
    <property type="entry name" value="Periplasmic binding protein-like I"/>
    <property type="match status" value="1"/>
</dbReference>
<evidence type="ECO:0000256" key="2">
    <source>
        <dbReference type="SAM" id="MobiDB-lite"/>
    </source>
</evidence>
<proteinExistence type="predicted"/>
<dbReference type="EMBL" id="UINC01002092">
    <property type="protein sequence ID" value="SUZ92818.1"/>
    <property type="molecule type" value="Genomic_DNA"/>
</dbReference>
<accession>A0A381RPD5</accession>